<sequence length="308" mass="34695">MAKALALAKAKAEEEQNVQEEQAEEEHPRSHDACIDPATLQVASTEDAGEKTKNRSKNQKFLKLLRSGGLPEWLEDEWNRLSKMKVGRLEAQRQLVNQAMDKDASSGKLVVSLEKPFFKQLQENFTQTASKSAQKALPRVLLMGKFNLTQEMFDQAIEDGDIIESTNIKGKRVYSWTMEEHVVKRGKHSKFSEEKSKQGTSRDEKYMDNLSKNWRVGLFEASSGSSGSASKPSTLAIKDVAPDERALTKKQWQDAKAQLASMMSAFDRLVQNGKKLINQMGSEMKADPLYLQLLFACSHVKSYQCLLM</sequence>
<comment type="caution">
    <text evidence="2">The sequence shown here is derived from an EMBL/GenBank/DDBJ whole genome shotgun (WGS) entry which is preliminary data.</text>
</comment>
<gene>
    <name evidence="2" type="ORF">SNAT2548_LOCUS14217</name>
</gene>
<dbReference type="AlphaFoldDB" id="A0A812MV33"/>
<feature type="region of interest" description="Disordered" evidence="1">
    <location>
        <begin position="1"/>
        <end position="36"/>
    </location>
</feature>
<evidence type="ECO:0000256" key="1">
    <source>
        <dbReference type="SAM" id="MobiDB-lite"/>
    </source>
</evidence>
<feature type="compositionally biased region" description="Basic and acidic residues" evidence="1">
    <location>
        <begin position="25"/>
        <end position="34"/>
    </location>
</feature>
<feature type="compositionally biased region" description="Acidic residues" evidence="1">
    <location>
        <begin position="15"/>
        <end position="24"/>
    </location>
</feature>
<dbReference type="OrthoDB" id="448381at2759"/>
<evidence type="ECO:0000313" key="3">
    <source>
        <dbReference type="Proteomes" id="UP000604046"/>
    </source>
</evidence>
<organism evidence="2 3">
    <name type="scientific">Symbiodinium natans</name>
    <dbReference type="NCBI Taxonomy" id="878477"/>
    <lineage>
        <taxon>Eukaryota</taxon>
        <taxon>Sar</taxon>
        <taxon>Alveolata</taxon>
        <taxon>Dinophyceae</taxon>
        <taxon>Suessiales</taxon>
        <taxon>Symbiodiniaceae</taxon>
        <taxon>Symbiodinium</taxon>
    </lineage>
</organism>
<accession>A0A812MV33</accession>
<name>A0A812MV33_9DINO</name>
<dbReference type="EMBL" id="CAJNDS010001624">
    <property type="protein sequence ID" value="CAE7268046.1"/>
    <property type="molecule type" value="Genomic_DNA"/>
</dbReference>
<protein>
    <submittedName>
        <fullName evidence="2">Uncharacterized protein</fullName>
    </submittedName>
</protein>
<proteinExistence type="predicted"/>
<reference evidence="2" key="1">
    <citation type="submission" date="2021-02" db="EMBL/GenBank/DDBJ databases">
        <authorList>
            <person name="Dougan E. K."/>
            <person name="Rhodes N."/>
            <person name="Thang M."/>
            <person name="Chan C."/>
        </authorList>
    </citation>
    <scope>NUCLEOTIDE SEQUENCE</scope>
</reference>
<keyword evidence="3" id="KW-1185">Reference proteome</keyword>
<evidence type="ECO:0000313" key="2">
    <source>
        <dbReference type="EMBL" id="CAE7268046.1"/>
    </source>
</evidence>
<dbReference type="Proteomes" id="UP000604046">
    <property type="component" value="Unassembled WGS sequence"/>
</dbReference>